<gene>
    <name evidence="24" type="primary">LOC101253476</name>
</gene>
<dbReference type="CDD" id="cd14066">
    <property type="entry name" value="STKc_IRAK"/>
    <property type="match status" value="1"/>
</dbReference>
<evidence type="ECO:0000256" key="11">
    <source>
        <dbReference type="ARBA" id="ARBA00023136"/>
    </source>
</evidence>
<evidence type="ECO:0000256" key="3">
    <source>
        <dbReference type="ARBA" id="ARBA00022536"/>
    </source>
</evidence>
<evidence type="ECO:0000256" key="5">
    <source>
        <dbReference type="ARBA" id="ARBA00022692"/>
    </source>
</evidence>
<dbReference type="PANTHER" id="PTHR47976:SF60">
    <property type="entry name" value="RECEPTOR-LIKE SERINE_THREONINE-PROTEIN KINASE"/>
    <property type="match status" value="1"/>
</dbReference>
<evidence type="ECO:0000256" key="13">
    <source>
        <dbReference type="ARBA" id="ARBA00023170"/>
    </source>
</evidence>
<keyword evidence="10 20" id="KW-1133">Transmembrane helix</keyword>
<dbReference type="Gramene" id="Solyc04g015460.3.1">
    <property type="protein sequence ID" value="Solyc04g015460.3.1.1"/>
    <property type="gene ID" value="Solyc04g015460.3"/>
</dbReference>
<feature type="domain" description="Protein kinase" evidence="22">
    <location>
        <begin position="518"/>
        <end position="813"/>
    </location>
</feature>
<feature type="signal peptide" evidence="21">
    <location>
        <begin position="1"/>
        <end position="21"/>
    </location>
</feature>
<dbReference type="FunFam" id="1.10.510.10:FF:000621">
    <property type="entry name" value="Serine/threonine-protein kinase"/>
    <property type="match status" value="1"/>
</dbReference>
<feature type="transmembrane region" description="Helical" evidence="20">
    <location>
        <begin position="447"/>
        <end position="471"/>
    </location>
</feature>
<evidence type="ECO:0000256" key="18">
    <source>
        <dbReference type="PROSITE-ProRule" id="PRU10141"/>
    </source>
</evidence>
<sequence length="880" mass="97410">MGSSFLLFIVTLLLSCFIVHSGPLSLQPLTPNFTASNFKFIDTSGSFLSSPNGTFKAAITNTKPQERSYYFVIVHSESHVVVWSANRDMPVSDSGELRLSVDGLTLFDDSGDTVWSAKRSSTSSSVTSMQLLESGNLVLVDAFNKSVWESFDSPTDTIVVGQRLPVGKSLVSSVKEDELAKGDYELVVVENDAMLQWNEKTYWKLSMEPKAFTDAYTPVEYMMISSNGLFLLGANGTDRVIQVNLDELKDPDFRIAKLEENGHFSVKRLSNGNWMSEFDSPIDSCRVAFTCKKLGVCDEGRCSCPPGFRVSSEVNGSCAPVDRNLVMPVSCNASLNMNVTELGNRVSYLRLENGLDYFANDFIEPVKRGVNVSACQDLCSKNCSCLSVFHDQSSGSCYMIENFLGSILRGSDSGNGRGRLGYVKVISEPSLFDPNDNSSDKRSRLPVVALVLLPSSGLFLIIVMMAGIMWLMRRKRLMQISGKEIRRTDSSSSADLDSISILGLPVKFDHEEIRVATECFRNQIGTGGFGTVYKGTLSDGAVVAVKKMNALGAHGNREFCTEIAIIGRVHHVNLVSLKGFCAHRGERFLVYEYMNRGSLDRTLFGHGPALDWHTRYEIALGTARGLAYLHGGCEQKIIHCDVKPENILLHDNLQVKISDFGLSKLLNSEQSSWFTTMRGTRGYLAPEWLTSSAITEKSDVYSYGMVLLEIVRGKKNSSFQPPNDTTSQSESSEMNRLSPSSLASANQSIYFPLFALEMHEQKKYLELVDPRVLGNVKSEEVEKLVRVALCCLHEEPTLRPTMANVVGMLEGVFPLATPQVQSLNFLRFYGRRFTEASMIGGDQEVNVFELHQQNRNISSTTSSSYNSFSYMSSQQVSGPR</sequence>
<protein>
    <recommendedName>
        <fullName evidence="17">Receptor-like serine/threonine-protein kinase</fullName>
        <ecNumber evidence="17">2.7.11.1</ecNumber>
    </recommendedName>
</protein>
<dbReference type="InterPro" id="IPR017441">
    <property type="entry name" value="Protein_kinase_ATP_BS"/>
</dbReference>
<comment type="catalytic activity">
    <reaction evidence="16 17">
        <text>L-seryl-[protein] + ATP = O-phospho-L-seryl-[protein] + ADP + H(+)</text>
        <dbReference type="Rhea" id="RHEA:17989"/>
        <dbReference type="Rhea" id="RHEA-COMP:9863"/>
        <dbReference type="Rhea" id="RHEA-COMP:11604"/>
        <dbReference type="ChEBI" id="CHEBI:15378"/>
        <dbReference type="ChEBI" id="CHEBI:29999"/>
        <dbReference type="ChEBI" id="CHEBI:30616"/>
        <dbReference type="ChEBI" id="CHEBI:83421"/>
        <dbReference type="ChEBI" id="CHEBI:456216"/>
        <dbReference type="EC" id="2.7.11.1"/>
    </reaction>
</comment>
<evidence type="ECO:0000256" key="20">
    <source>
        <dbReference type="SAM" id="Phobius"/>
    </source>
</evidence>
<dbReference type="EC" id="2.7.11.1" evidence="17"/>
<dbReference type="SUPFAM" id="SSF56112">
    <property type="entry name" value="Protein kinase-like (PK-like)"/>
    <property type="match status" value="1"/>
</dbReference>
<keyword evidence="4 17" id="KW-0808">Transferase</keyword>
<keyword evidence="8 17" id="KW-0418">Kinase</keyword>
<dbReference type="InterPro" id="IPR051343">
    <property type="entry name" value="G-type_lectin_kinases/EP1-like"/>
</dbReference>
<proteinExistence type="inferred from homology"/>
<feature type="domain" description="Bulb-type lectin" evidence="23">
    <location>
        <begin position="32"/>
        <end position="152"/>
    </location>
</feature>
<dbReference type="CDD" id="cd00028">
    <property type="entry name" value="B_lectin"/>
    <property type="match status" value="1"/>
</dbReference>
<dbReference type="SMART" id="SM00220">
    <property type="entry name" value="S_TKc"/>
    <property type="match status" value="1"/>
</dbReference>
<dbReference type="GO" id="GO:0016020">
    <property type="term" value="C:membrane"/>
    <property type="evidence" value="ECO:0007669"/>
    <property type="project" value="UniProtKB-SubCell"/>
</dbReference>
<evidence type="ECO:0000256" key="14">
    <source>
        <dbReference type="ARBA" id="ARBA00023180"/>
    </source>
</evidence>
<dbReference type="SUPFAM" id="SSF51110">
    <property type="entry name" value="alpha-D-mannose-specific plant lectins"/>
    <property type="match status" value="1"/>
</dbReference>
<dbReference type="InterPro" id="IPR011009">
    <property type="entry name" value="Kinase-like_dom_sf"/>
</dbReference>
<evidence type="ECO:0000256" key="10">
    <source>
        <dbReference type="ARBA" id="ARBA00022989"/>
    </source>
</evidence>
<feature type="binding site" evidence="18">
    <location>
        <position position="547"/>
    </location>
    <ligand>
        <name>ATP</name>
        <dbReference type="ChEBI" id="CHEBI:30616"/>
    </ligand>
</feature>
<dbReference type="OMA" id="NSEQSSW"/>
<evidence type="ECO:0000256" key="6">
    <source>
        <dbReference type="ARBA" id="ARBA00022729"/>
    </source>
</evidence>
<dbReference type="GO" id="GO:0004674">
    <property type="term" value="F:protein serine/threonine kinase activity"/>
    <property type="evidence" value="ECO:0007669"/>
    <property type="project" value="UniProtKB-KW"/>
</dbReference>
<dbReference type="PROSITE" id="PS00107">
    <property type="entry name" value="PROTEIN_KINASE_ATP"/>
    <property type="match status" value="1"/>
</dbReference>
<dbReference type="PROSITE" id="PS00108">
    <property type="entry name" value="PROTEIN_KINASE_ST"/>
    <property type="match status" value="1"/>
</dbReference>
<dbReference type="EnsemblPlants" id="Solyc04g015460.3.1">
    <property type="protein sequence ID" value="Solyc04g015460.3.1.1"/>
    <property type="gene ID" value="Solyc04g015460.3"/>
</dbReference>
<dbReference type="Gene3D" id="1.10.510.10">
    <property type="entry name" value="Transferase(Phosphotransferase) domain 1"/>
    <property type="match status" value="1"/>
</dbReference>
<evidence type="ECO:0000256" key="17">
    <source>
        <dbReference type="PIRNR" id="PIRNR000641"/>
    </source>
</evidence>
<dbReference type="Pfam" id="PF01453">
    <property type="entry name" value="B_lectin"/>
    <property type="match status" value="1"/>
</dbReference>
<keyword evidence="7 17" id="KW-0547">Nucleotide-binding</keyword>
<dbReference type="AlphaFoldDB" id="A0A3Q7G1R8"/>
<keyword evidence="9 17" id="KW-0067">ATP-binding</keyword>
<evidence type="ECO:0000256" key="9">
    <source>
        <dbReference type="ARBA" id="ARBA00022840"/>
    </source>
</evidence>
<name>A0A3Q7G1R8_SOLLC</name>
<feature type="chain" id="PRO_5018608997" description="Receptor-like serine/threonine-protein kinase" evidence="21">
    <location>
        <begin position="22"/>
        <end position="880"/>
    </location>
</feature>
<dbReference type="InParanoid" id="A0A3Q7G1R8"/>
<dbReference type="PROSITE" id="PS50927">
    <property type="entry name" value="BULB_LECTIN"/>
    <property type="match status" value="1"/>
</dbReference>
<dbReference type="InterPro" id="IPR036426">
    <property type="entry name" value="Bulb-type_lectin_dom_sf"/>
</dbReference>
<keyword evidence="3" id="KW-0245">EGF-like domain</keyword>
<reference evidence="24" key="2">
    <citation type="submission" date="2019-01" db="UniProtKB">
        <authorList>
            <consortium name="EnsemblPlants"/>
        </authorList>
    </citation>
    <scope>IDENTIFICATION</scope>
    <source>
        <strain evidence="24">cv. Heinz 1706</strain>
    </source>
</reference>
<evidence type="ECO:0000256" key="15">
    <source>
        <dbReference type="ARBA" id="ARBA00047899"/>
    </source>
</evidence>
<dbReference type="InterPro" id="IPR008271">
    <property type="entry name" value="Ser/Thr_kinase_AS"/>
</dbReference>
<evidence type="ECO:0000313" key="25">
    <source>
        <dbReference type="Proteomes" id="UP000004994"/>
    </source>
</evidence>
<dbReference type="InterPro" id="IPR024171">
    <property type="entry name" value="SRK-like_kinase"/>
</dbReference>
<comment type="catalytic activity">
    <reaction evidence="15 17">
        <text>L-threonyl-[protein] + ATP = O-phospho-L-threonyl-[protein] + ADP + H(+)</text>
        <dbReference type="Rhea" id="RHEA:46608"/>
        <dbReference type="Rhea" id="RHEA-COMP:11060"/>
        <dbReference type="Rhea" id="RHEA-COMP:11605"/>
        <dbReference type="ChEBI" id="CHEBI:15378"/>
        <dbReference type="ChEBI" id="CHEBI:30013"/>
        <dbReference type="ChEBI" id="CHEBI:30616"/>
        <dbReference type="ChEBI" id="CHEBI:61977"/>
        <dbReference type="ChEBI" id="CHEBI:456216"/>
        <dbReference type="EC" id="2.7.11.1"/>
    </reaction>
</comment>
<keyword evidence="5 20" id="KW-0812">Transmembrane</keyword>
<keyword evidence="6 21" id="KW-0732">Signal</keyword>
<comment type="subcellular location">
    <subcellularLocation>
        <location evidence="1">Membrane</location>
        <topology evidence="1">Single-pass membrane protein</topology>
    </subcellularLocation>
</comment>
<evidence type="ECO:0000256" key="12">
    <source>
        <dbReference type="ARBA" id="ARBA00023157"/>
    </source>
</evidence>
<dbReference type="PANTHER" id="PTHR47976">
    <property type="entry name" value="G-TYPE LECTIN S-RECEPTOR-LIKE SERINE/THREONINE-PROTEIN KINASE SD2-5"/>
    <property type="match status" value="1"/>
</dbReference>
<dbReference type="InterPro" id="IPR001480">
    <property type="entry name" value="Bulb-type_lectin_dom"/>
</dbReference>
<dbReference type="FunFam" id="3.30.200.20:FF:000178">
    <property type="entry name" value="serine/threonine-protein kinase PBS1-like"/>
    <property type="match status" value="1"/>
</dbReference>
<dbReference type="SMART" id="SM00108">
    <property type="entry name" value="B_lectin"/>
    <property type="match status" value="1"/>
</dbReference>
<dbReference type="OrthoDB" id="1530339at2759"/>
<evidence type="ECO:0000256" key="7">
    <source>
        <dbReference type="ARBA" id="ARBA00022741"/>
    </source>
</evidence>
<dbReference type="SMR" id="A0A3Q7G1R8"/>
<dbReference type="Pfam" id="PF00069">
    <property type="entry name" value="Pkinase"/>
    <property type="match status" value="1"/>
</dbReference>
<keyword evidence="12" id="KW-1015">Disulfide bond</keyword>
<evidence type="ECO:0000256" key="8">
    <source>
        <dbReference type="ARBA" id="ARBA00022777"/>
    </source>
</evidence>
<dbReference type="InterPro" id="IPR000719">
    <property type="entry name" value="Prot_kinase_dom"/>
</dbReference>
<keyword evidence="13" id="KW-0675">Receptor</keyword>
<evidence type="ECO:0000256" key="1">
    <source>
        <dbReference type="ARBA" id="ARBA00004167"/>
    </source>
</evidence>
<dbReference type="KEGG" id="sly:101253476"/>
<dbReference type="PIRSF" id="PIRSF000641">
    <property type="entry name" value="SRK"/>
    <property type="match status" value="1"/>
</dbReference>
<organism evidence="24">
    <name type="scientific">Solanum lycopersicum</name>
    <name type="common">Tomato</name>
    <name type="synonym">Lycopersicon esculentum</name>
    <dbReference type="NCBI Taxonomy" id="4081"/>
    <lineage>
        <taxon>Eukaryota</taxon>
        <taxon>Viridiplantae</taxon>
        <taxon>Streptophyta</taxon>
        <taxon>Embryophyta</taxon>
        <taxon>Tracheophyta</taxon>
        <taxon>Spermatophyta</taxon>
        <taxon>Magnoliopsida</taxon>
        <taxon>eudicotyledons</taxon>
        <taxon>Gunneridae</taxon>
        <taxon>Pentapetalae</taxon>
        <taxon>asterids</taxon>
        <taxon>lamiids</taxon>
        <taxon>Solanales</taxon>
        <taxon>Solanaceae</taxon>
        <taxon>Solanoideae</taxon>
        <taxon>Solaneae</taxon>
        <taxon>Solanum</taxon>
        <taxon>Solanum subgen. Lycopersicon</taxon>
    </lineage>
</organism>
<keyword evidence="11 20" id="KW-0472">Membrane</keyword>
<dbReference type="Proteomes" id="UP000004994">
    <property type="component" value="Chromosome 4"/>
</dbReference>
<dbReference type="RefSeq" id="XP_004237111.1">
    <property type="nucleotide sequence ID" value="XM_004237063.3"/>
</dbReference>
<evidence type="ECO:0000256" key="2">
    <source>
        <dbReference type="ARBA" id="ARBA00022527"/>
    </source>
</evidence>
<evidence type="ECO:0000256" key="16">
    <source>
        <dbReference type="ARBA" id="ARBA00048679"/>
    </source>
</evidence>
<accession>A0A3Q7G1R8</accession>
<evidence type="ECO:0000256" key="21">
    <source>
        <dbReference type="SAM" id="SignalP"/>
    </source>
</evidence>
<feature type="region of interest" description="Disordered" evidence="19">
    <location>
        <begin position="716"/>
        <end position="738"/>
    </location>
</feature>
<dbReference type="GeneID" id="101253476"/>
<dbReference type="PROSITE" id="PS50011">
    <property type="entry name" value="PROTEIN_KINASE_DOM"/>
    <property type="match status" value="1"/>
</dbReference>
<evidence type="ECO:0000259" key="22">
    <source>
        <dbReference type="PROSITE" id="PS50011"/>
    </source>
</evidence>
<reference evidence="24" key="1">
    <citation type="journal article" date="2012" name="Nature">
        <title>The tomato genome sequence provides insights into fleshy fruit evolution.</title>
        <authorList>
            <consortium name="Tomato Genome Consortium"/>
        </authorList>
    </citation>
    <scope>NUCLEOTIDE SEQUENCE [LARGE SCALE GENOMIC DNA]</scope>
    <source>
        <strain evidence="24">cv. Heinz 1706</strain>
    </source>
</reference>
<comment type="similarity">
    <text evidence="17">Belongs to the protein kinase superfamily. Ser/Thr protein kinase family.</text>
</comment>
<evidence type="ECO:0000313" key="24">
    <source>
        <dbReference type="EnsemblPlants" id="Solyc04g015460.3.1.1"/>
    </source>
</evidence>
<dbReference type="GO" id="GO:0005524">
    <property type="term" value="F:ATP binding"/>
    <property type="evidence" value="ECO:0007669"/>
    <property type="project" value="UniProtKB-UniRule"/>
</dbReference>
<dbReference type="Gene3D" id="3.30.200.20">
    <property type="entry name" value="Phosphorylase Kinase, domain 1"/>
    <property type="match status" value="1"/>
</dbReference>
<evidence type="ECO:0000259" key="23">
    <source>
        <dbReference type="PROSITE" id="PS50927"/>
    </source>
</evidence>
<dbReference type="GO" id="GO:0106310">
    <property type="term" value="F:protein serine kinase activity"/>
    <property type="evidence" value="ECO:0007669"/>
    <property type="project" value="RHEA"/>
</dbReference>
<keyword evidence="2 17" id="KW-0723">Serine/threonine-protein kinase</keyword>
<keyword evidence="25" id="KW-1185">Reference proteome</keyword>
<keyword evidence="14" id="KW-0325">Glycoprotein</keyword>
<dbReference type="PaxDb" id="4081-Solyc04g015460.2.1"/>
<evidence type="ECO:0000256" key="19">
    <source>
        <dbReference type="SAM" id="MobiDB-lite"/>
    </source>
</evidence>
<evidence type="ECO:0000256" key="4">
    <source>
        <dbReference type="ARBA" id="ARBA00022679"/>
    </source>
</evidence>
<dbReference type="Gene3D" id="2.90.10.10">
    <property type="entry name" value="Bulb-type lectin domain"/>
    <property type="match status" value="1"/>
</dbReference>